<evidence type="ECO:0000256" key="2">
    <source>
        <dbReference type="ARBA" id="ARBA00022651"/>
    </source>
</evidence>
<evidence type="ECO:0000256" key="6">
    <source>
        <dbReference type="ARBA" id="ARBA00023326"/>
    </source>
</evidence>
<dbReference type="InterPro" id="IPR005154">
    <property type="entry name" value="Glyco_hydro_67_aGlcAse_N"/>
</dbReference>
<evidence type="ECO:0000313" key="13">
    <source>
        <dbReference type="Proteomes" id="UP000461768"/>
    </source>
</evidence>
<dbReference type="Gene3D" id="3.90.1330.10">
    <property type="entry name" value="Alpha-glucuronidase, C-terminal domain"/>
    <property type="match status" value="1"/>
</dbReference>
<dbReference type="InterPro" id="IPR029018">
    <property type="entry name" value="Hex-like_dom2"/>
</dbReference>
<dbReference type="PANTHER" id="PTHR39207:SF1">
    <property type="entry name" value="ALPHA-GLUCURONIDASE A"/>
    <property type="match status" value="1"/>
</dbReference>
<dbReference type="GO" id="GO:0045493">
    <property type="term" value="P:xylan catabolic process"/>
    <property type="evidence" value="ECO:0007669"/>
    <property type="project" value="UniProtKB-KW"/>
</dbReference>
<evidence type="ECO:0000256" key="4">
    <source>
        <dbReference type="ARBA" id="ARBA00023277"/>
    </source>
</evidence>
<dbReference type="Pfam" id="PF07488">
    <property type="entry name" value="Glyco_hydro_67M"/>
    <property type="match status" value="1"/>
</dbReference>
<dbReference type="PIRSF" id="PIRSF029900">
    <property type="entry name" value="Alpha-glucuronds"/>
    <property type="match status" value="1"/>
</dbReference>
<dbReference type="EMBL" id="WAGX01000008">
    <property type="protein sequence ID" value="KAB1434524.1"/>
    <property type="molecule type" value="Genomic_DNA"/>
</dbReference>
<feature type="active site" description="Proton acceptor" evidence="7">
    <location>
        <position position="347"/>
    </location>
</feature>
<keyword evidence="4 8" id="KW-0119">Carbohydrate metabolism</keyword>
<dbReference type="GO" id="GO:0005576">
    <property type="term" value="C:extracellular region"/>
    <property type="evidence" value="ECO:0007669"/>
    <property type="project" value="InterPro"/>
</dbReference>
<dbReference type="GO" id="GO:0046559">
    <property type="term" value="F:alpha-glucuronidase activity"/>
    <property type="evidence" value="ECO:0007669"/>
    <property type="project" value="InterPro"/>
</dbReference>
<keyword evidence="5 8" id="KW-0326">Glycosidase</keyword>
<dbReference type="PANTHER" id="PTHR39207">
    <property type="entry name" value="ALPHA-GLUCURONIDASE A"/>
    <property type="match status" value="1"/>
</dbReference>
<dbReference type="InterPro" id="IPR011395">
    <property type="entry name" value="Glyco_hydro_67_aGlcAse"/>
</dbReference>
<keyword evidence="3 8" id="KW-0378">Hydrolase</keyword>
<evidence type="ECO:0000259" key="10">
    <source>
        <dbReference type="Pfam" id="PF07477"/>
    </source>
</evidence>
<dbReference type="RefSeq" id="WP_151148610.1">
    <property type="nucleotide sequence ID" value="NZ_WAGX01000008.1"/>
</dbReference>
<dbReference type="Pfam" id="PF03648">
    <property type="entry name" value="Glyco_hydro_67N"/>
    <property type="match status" value="1"/>
</dbReference>
<protein>
    <recommendedName>
        <fullName evidence="8">Xylan alpha-1,2-glucuronidase</fullName>
        <ecNumber evidence="8">3.2.1.131</ecNumber>
    </recommendedName>
</protein>
<keyword evidence="2 8" id="KW-0858">Xylan degradation</keyword>
<dbReference type="Gene3D" id="3.30.379.10">
    <property type="entry name" value="Chitobiase/beta-hexosaminidase domain 2-like"/>
    <property type="match status" value="1"/>
</dbReference>
<dbReference type="InterPro" id="IPR011099">
    <property type="entry name" value="Glyco_hydro_67_C"/>
</dbReference>
<keyword evidence="6 8" id="KW-0624">Polysaccharide degradation</keyword>
<dbReference type="SUPFAM" id="SSF51445">
    <property type="entry name" value="(Trans)glycosidases"/>
    <property type="match status" value="1"/>
</dbReference>
<dbReference type="AlphaFoldDB" id="A0A7V7QIB2"/>
<evidence type="ECO:0000256" key="8">
    <source>
        <dbReference type="RuleBase" id="RU361198"/>
    </source>
</evidence>
<dbReference type="InterPro" id="IPR037054">
    <property type="entry name" value="A-glucoronidase_C_sf"/>
</dbReference>
<sequence length="660" mass="76236">MSWEQAWLKYQAVKGYLDEAYFKEVYTLEEGKIIENALAELRLATNKMFGAAIERVNHLPTKGIHLSLVSKECLAKEGFQLEEKNGLIAIMANTQIGLLYGVYELLRRVACKNKMALLSLTRVPDKELRMLNHWDNIDGSIERGYSGDSFFFENKQIVVNERTRDYARLLASVGINATVINNVNVKQEATEFITNTYFESLKKLVELFDSYGIKLFLSLNYAACMELGGLKSADPLDETVIAWWHERMKLVYQELPTLGGFLVKADSEGRPGPFTYGRNQADGANMLAKAIAPYNGIIIWRCFVYNCQQDWRDRTIDRARAAYDYFYELDGAFLDNVILQIKNGPLDFQVREPFMPLFGKLKKTNHIMEVQIAQEYTGQQIDLCYLIPWFKELLDSRTYCGEENDTIKDLLKGKCCNHFGRGIAAVANTGNSENWTGNDLAAANFYGFGRLAWDSELTSEEIAKEWICQTFPDEEEVLDTVSRLLLMSWNTYEKYTAPLGIGFMVTPHYHYGPNIDGYEYSRWGTYHRADHFGIGVDRTKKGTGYASLYYPPLSQMYENVDTCPDELLLFFHHVSYNHILQNKNTVIQHIYDTHFEGVKDVERMIQMWKGLEHKLPSKEFHRVEACFHKQLDNAKEWCDQINSYFYRKSAINDKRGRKIY</sequence>
<dbReference type="InterPro" id="IPR017853">
    <property type="entry name" value="GH"/>
</dbReference>
<dbReference type="OrthoDB" id="339499at2"/>
<gene>
    <name evidence="12" type="ORF">F7O84_18750</name>
</gene>
<name>A0A7V7QIB2_9FIRM</name>
<comment type="caution">
    <text evidence="12">The sequence shown here is derived from an EMBL/GenBank/DDBJ whole genome shotgun (WGS) entry which is preliminary data.</text>
</comment>
<accession>A0A7V7QIB2</accession>
<evidence type="ECO:0000259" key="9">
    <source>
        <dbReference type="Pfam" id="PF03648"/>
    </source>
</evidence>
<evidence type="ECO:0000256" key="5">
    <source>
        <dbReference type="ARBA" id="ARBA00023295"/>
    </source>
</evidence>
<comment type="subunit">
    <text evidence="8">Homodimer.</text>
</comment>
<evidence type="ECO:0000256" key="3">
    <source>
        <dbReference type="ARBA" id="ARBA00022801"/>
    </source>
</evidence>
<organism evidence="12 13">
    <name type="scientific">Candidatus Galacturonatibacter soehngenii</name>
    <dbReference type="NCBI Taxonomy" id="2307010"/>
    <lineage>
        <taxon>Bacteria</taxon>
        <taxon>Bacillati</taxon>
        <taxon>Bacillota</taxon>
        <taxon>Clostridia</taxon>
        <taxon>Lachnospirales</taxon>
        <taxon>Lachnospiraceae</taxon>
        <taxon>Candidatus Galacturonatibacter</taxon>
    </lineage>
</organism>
<proteinExistence type="inferred from homology"/>
<dbReference type="Gene3D" id="3.20.20.80">
    <property type="entry name" value="Glycosidases"/>
    <property type="match status" value="1"/>
</dbReference>
<evidence type="ECO:0000256" key="7">
    <source>
        <dbReference type="PIRSR" id="PIRSR029900-1"/>
    </source>
</evidence>
<dbReference type="EC" id="3.2.1.131" evidence="8"/>
<evidence type="ECO:0000259" key="11">
    <source>
        <dbReference type="Pfam" id="PF07488"/>
    </source>
</evidence>
<evidence type="ECO:0000256" key="1">
    <source>
        <dbReference type="ARBA" id="ARBA00008833"/>
    </source>
</evidence>
<dbReference type="InterPro" id="IPR011100">
    <property type="entry name" value="Glyco_hydro_67_cat"/>
</dbReference>
<comment type="catalytic activity">
    <reaction evidence="8">
        <text>Hydrolysis of (1-&gt;2)-alpha-D-(4-O-methyl)glucuronosyl links in the main chain of hardwood xylans.</text>
        <dbReference type="EC" id="3.2.1.131"/>
    </reaction>
</comment>
<reference evidence="12 13" key="1">
    <citation type="submission" date="2019-09" db="EMBL/GenBank/DDBJ databases">
        <authorList>
            <person name="Valk L.C."/>
        </authorList>
    </citation>
    <scope>NUCLEOTIDE SEQUENCE [LARGE SCALE GENOMIC DNA]</scope>
    <source>
        <strain evidence="12">GalUA</strain>
    </source>
</reference>
<feature type="domain" description="Alpha glucuronidase N-terminal" evidence="9">
    <location>
        <begin position="6"/>
        <end position="105"/>
    </location>
</feature>
<feature type="active site" description="Proton donor" evidence="7">
    <location>
        <position position="268"/>
    </location>
</feature>
<feature type="domain" description="Glycosyl hydrolase family 67 C-terminal" evidence="10">
    <location>
        <begin position="436"/>
        <end position="657"/>
    </location>
</feature>
<dbReference type="Pfam" id="PF07477">
    <property type="entry name" value="Glyco_hydro_67C"/>
    <property type="match status" value="1"/>
</dbReference>
<keyword evidence="13" id="KW-1185">Reference proteome</keyword>
<evidence type="ECO:0000313" key="12">
    <source>
        <dbReference type="EMBL" id="KAB1434524.1"/>
    </source>
</evidence>
<dbReference type="SUPFAM" id="SSF55545">
    <property type="entry name" value="beta-N-acetylhexosaminidase-like domain"/>
    <property type="match status" value="1"/>
</dbReference>
<dbReference type="Proteomes" id="UP000461768">
    <property type="component" value="Unassembled WGS sequence"/>
</dbReference>
<feature type="domain" description="Glycosyl hydrolase family 67 catalytic" evidence="11">
    <location>
        <begin position="111"/>
        <end position="435"/>
    </location>
</feature>
<comment type="similarity">
    <text evidence="1 8">Belongs to the glycosyl hydrolase 67 family.</text>
</comment>
<reference evidence="12 13" key="2">
    <citation type="submission" date="2020-02" db="EMBL/GenBank/DDBJ databases">
        <title>Candidatus Galacturonibacter soehngenii shows hetero-acetogenic catabolism of galacturonic acid but lacks a canonical carbon monoxide dehydrogenase/acetyl-CoA synthase complex.</title>
        <authorList>
            <person name="Diender M."/>
            <person name="Stouten G.R."/>
            <person name="Petersen J.F."/>
            <person name="Nielsen P.H."/>
            <person name="Dueholm M.S."/>
            <person name="Pronk J.T."/>
            <person name="Van Loosdrecht M.C.M."/>
        </authorList>
    </citation>
    <scope>NUCLEOTIDE SEQUENCE [LARGE SCALE GENOMIC DNA]</scope>
    <source>
        <strain evidence="12">GalUA</strain>
    </source>
</reference>
<dbReference type="GO" id="GO:0033939">
    <property type="term" value="F:xylan alpha-1,2-glucuronosidase activity"/>
    <property type="evidence" value="ECO:0007669"/>
    <property type="project" value="UniProtKB-EC"/>
</dbReference>
<feature type="active site" description="Proton acceptor" evidence="7">
    <location>
        <position position="375"/>
    </location>
</feature>